<proteinExistence type="inferred from homology"/>
<accession>A0A2V5L3P6</accession>
<keyword evidence="4" id="KW-0862">Zinc</keyword>
<evidence type="ECO:0000256" key="6">
    <source>
        <dbReference type="SAM" id="MobiDB-lite"/>
    </source>
</evidence>
<dbReference type="SUPFAM" id="SSF49344">
    <property type="entry name" value="CBD9-like"/>
    <property type="match status" value="1"/>
</dbReference>
<feature type="domain" description="Glycoside hydrolase family 42 N-terminal" evidence="8">
    <location>
        <begin position="1093"/>
        <end position="1296"/>
    </location>
</feature>
<dbReference type="InterPro" id="IPR008979">
    <property type="entry name" value="Galactose-bd-like_sf"/>
</dbReference>
<dbReference type="Pfam" id="PF13290">
    <property type="entry name" value="CHB_HEX_C_1"/>
    <property type="match status" value="1"/>
</dbReference>
<dbReference type="SUPFAM" id="SSF49785">
    <property type="entry name" value="Galactose-binding domain-like"/>
    <property type="match status" value="1"/>
</dbReference>
<dbReference type="CDD" id="cd03143">
    <property type="entry name" value="A4_beta-galactosidase_middle_domain"/>
    <property type="match status" value="1"/>
</dbReference>
<evidence type="ECO:0008006" key="13">
    <source>
        <dbReference type="Google" id="ProtNLM"/>
    </source>
</evidence>
<evidence type="ECO:0000256" key="1">
    <source>
        <dbReference type="ARBA" id="ARBA00007495"/>
    </source>
</evidence>
<reference evidence="11 12" key="1">
    <citation type="submission" date="2018-05" db="EMBL/GenBank/DDBJ databases">
        <title>Paenibacillus flagellatus sp. nov., isolated from selenium mineral soil.</title>
        <authorList>
            <person name="Dai X."/>
        </authorList>
    </citation>
    <scope>NUCLEOTIDE SEQUENCE [LARGE SCALE GENOMIC DNA]</scope>
    <source>
        <strain evidence="11 12">DXL2</strain>
    </source>
</reference>
<dbReference type="Gene3D" id="2.60.120.260">
    <property type="entry name" value="Galactose-binding domain-like"/>
    <property type="match status" value="3"/>
</dbReference>
<dbReference type="GO" id="GO:0004565">
    <property type="term" value="F:beta-galactosidase activity"/>
    <property type="evidence" value="ECO:0007669"/>
    <property type="project" value="InterPro"/>
</dbReference>
<dbReference type="GO" id="GO:0009341">
    <property type="term" value="C:beta-galactosidase complex"/>
    <property type="evidence" value="ECO:0007669"/>
    <property type="project" value="InterPro"/>
</dbReference>
<sequence>MDMRTLREGYELFKKRIACTLVWLLLLSGLTPAGLLGSGTVRAAESPVRSVPGWTFYYSGLTRADYALDAGQAANGTQSLKFANDSAKAPNVYLTAYQTIPVKPNTDYSWTVQVRGANVKANGVWFGGGVTGGGWTDKTFVPAGTFDWQDMTVTHRTTTETSYTLRFVIEGMADAVWFDDIRMTEAGQPANALRNPGFDDPVETLLQEGFEHPTVWTEATGTAGTIGNEPFGPATEGAQSSLVTYEPAAGAEGWLNHVWNFPVADLSRAGTVTLDVYPTTQTASSKEPLVLKLSGSAGTVLESQLPRLAANRWNTVQFDLSKASAAIKSKAAQINLYVKTTYAELEGRARVSYGFDNLRITAPTRTAPVTASPAAGAVKPGTAITLSTATPEARIFYTLDESDPVSSDTRTAYSAPIPVNGPVTVKAYAVKEGYDASPVQTFVYTIDTTPPEEAVLPWDSFRQSFGGQKQAAVLKADGFTLDGDLSEWGSLSGLTLPASEAQVVYTDGWGGEDDLSARVHFAYDDENLYWAAKVRDNAHNPLSGSSIWKGDGIQIAFGDDGIYGPEMTFHYMNGTVNVQLTRGSGGSLGLEHIKAAGARIGDETVYEVRMPWETIYKARPATDRSVFTLVINDNDNTDKVRRGWIEWTPGIAGAKDPDAMASLYRLAGGADWAFWADGPRKAQADAGTPYTLYTVNDSDQPRTFEWSSAFLGLRQQLNVPARSVLAKRFPVTFTRSGDNRIDLRLTDAGGVSRQTELVVRVPLFAGELNDRLDAVAAKLPALQRLLAQAEAAGIPTDYERVPYTVVSRFIEYGKADIANGELDRAAYVVDQLERLYDEAERGLRDYLSGARTAKAAPRYVTGRPELNRYAFVGDTVVRSTYKAEERPIFFNGYGHFSQVRRDIPHFQDFGANMIQIEIGPRHVVFSPDNAFSVNKNKGVDADVEVVDTERHSGERSLKIANRTPRQNDVYVNVMQRVAVKPNTTYTFRAWVKGDNAKDVWFPGGAGWKQRTPFPSGTYDWTQVTADYTTGPDETFYTFTVLSENAGTVWVDDLSMTERGSDNNLLLTPGFENAAPGTEYIVSTAAVENDIVYTLERAERHDIAVNLLLSPHYFPDWAYKRYPELKSGTSAAYGPDLDFVFDHPMARKIIEAYLRAVIPLVKDHPSLHSVTLTNEPQYHSHMDDYNLPEWHRYLSRTYGDDLAELNRIHGASYASFDDVPMPQGAEPTPAGYDWAMFNGELFTGWHEWMAGIIHDIAPSLPVHAKIMGHFDKSPQYGIDIEALAGFADISGNDSWNFIGGGISAYMKELSFYDLQASLREAPVYNSEHHVIEDGDGRYGPEYGTHIRSVLWQGALHGKSASTLWIWERTYDDESSAAGGILHRPESVAAVGRTGLDLNRLAREVVALQNAEPHAAILYAVPSLIYNPGSAHQTMLQAYEALSFTGEKAAFITEKQMAEGLWSRYKVLIVPGATHVKPETVQAIKAFQAQGGSVLVVGARSLQRDERSRPSSATDVADVIGGSVLVEEGASAPQIRSALLPVLEREGLARLRLIDEATGRPAYGVEWRTAEYEGRTLLSATNMSNTPVTASVYRDGSRLTPVSELIEGVPASPGPLVLKPETPYLFDLGDVVKAGTTLELQSASGSYSDTVPLAARLTDRQGNPVAGETITYAIPGVSFEGSAVTGEDGTAILRYRAEHGISAGNETQTWDVTARYSPPPDRPYAAAEAAGTVVVGKEAASIRYTGMLLADSSGVAKLAAQVLPEPDGEPGRLDGLPVRFAIRTVSADGTKTPYAAAANPSYATDATGTAEADLRLPPGVYEIAAELAPNGYYRTAQTAAVTAAVYESGAGPLQMNGTFRDSGVRLHINGRFDERGEWKGSISIRQPRGGLRLDGDGPVRTARSGNDRFVLAAARDGQGSEYTVLLQVNVPQETGPAAETVSLQVWSGGSMTGEPVLRIPPQRFNGHAGKDGSAGIGDPDPERSGG</sequence>
<dbReference type="GO" id="GO:0030246">
    <property type="term" value="F:carbohydrate binding"/>
    <property type="evidence" value="ECO:0007669"/>
    <property type="project" value="InterPro"/>
</dbReference>
<dbReference type="Gene3D" id="3.20.20.80">
    <property type="entry name" value="Glycosidases"/>
    <property type="match status" value="1"/>
</dbReference>
<dbReference type="GO" id="GO:0046872">
    <property type="term" value="F:metal ion binding"/>
    <property type="evidence" value="ECO:0007669"/>
    <property type="project" value="UniProtKB-KW"/>
</dbReference>
<dbReference type="SUPFAM" id="SSF49373">
    <property type="entry name" value="Invasin/intimin cell-adhesion fragments"/>
    <property type="match status" value="1"/>
</dbReference>
<dbReference type="PANTHER" id="PTHR36447">
    <property type="entry name" value="BETA-GALACTOSIDASE GANA"/>
    <property type="match status" value="1"/>
</dbReference>
<dbReference type="PANTHER" id="PTHR36447:SF2">
    <property type="entry name" value="BETA-GALACTOSIDASE YESZ"/>
    <property type="match status" value="1"/>
</dbReference>
<dbReference type="Gene3D" id="2.60.40.1190">
    <property type="match status" value="1"/>
</dbReference>
<dbReference type="Gene3D" id="2.60.40.10">
    <property type="entry name" value="Immunoglobulins"/>
    <property type="match status" value="1"/>
</dbReference>
<feature type="region of interest" description="Disordered" evidence="6">
    <location>
        <begin position="1958"/>
        <end position="1984"/>
    </location>
</feature>
<dbReference type="InterPro" id="IPR010502">
    <property type="entry name" value="Carb-bd_dom_fam9"/>
</dbReference>
<comment type="caution">
    <text evidence="11">The sequence shown here is derived from an EMBL/GenBank/DDBJ whole genome shotgun (WGS) entry which is preliminary data.</text>
</comment>
<comment type="similarity">
    <text evidence="1">Belongs to the glycosyl hydrolase 10 (cellulase F) family.</text>
</comment>
<protein>
    <recommendedName>
        <fullName evidence="13">Beta-galactosidase</fullName>
    </recommendedName>
</protein>
<organism evidence="11 12">
    <name type="scientific">Paenibacillus flagellatus</name>
    <dbReference type="NCBI Taxonomy" id="2211139"/>
    <lineage>
        <taxon>Bacteria</taxon>
        <taxon>Bacillati</taxon>
        <taxon>Bacillota</taxon>
        <taxon>Bacilli</taxon>
        <taxon>Bacillales</taxon>
        <taxon>Paenibacillaceae</taxon>
        <taxon>Paenibacillus</taxon>
    </lineage>
</organism>
<dbReference type="InterPro" id="IPR059177">
    <property type="entry name" value="GH29D-like_dom"/>
</dbReference>
<dbReference type="InterPro" id="IPR008964">
    <property type="entry name" value="Invasin/intimin_cell_adhesion"/>
</dbReference>
<name>A0A2V5L3P6_9BACL</name>
<keyword evidence="3" id="KW-0378">Hydrolase</keyword>
<dbReference type="EMBL" id="QJVJ01000001">
    <property type="protein sequence ID" value="PYI57476.1"/>
    <property type="molecule type" value="Genomic_DNA"/>
</dbReference>
<keyword evidence="5" id="KW-0326">Glycosidase</keyword>
<evidence type="ECO:0000256" key="2">
    <source>
        <dbReference type="ARBA" id="ARBA00022723"/>
    </source>
</evidence>
<evidence type="ECO:0000256" key="3">
    <source>
        <dbReference type="ARBA" id="ARBA00022801"/>
    </source>
</evidence>
<dbReference type="InterPro" id="IPR013783">
    <property type="entry name" value="Ig-like_fold"/>
</dbReference>
<keyword evidence="12" id="KW-1185">Reference proteome</keyword>
<feature type="domain" description="GH29D-like beta-sandwich" evidence="10">
    <location>
        <begin position="373"/>
        <end position="441"/>
    </location>
</feature>
<dbReference type="Gene3D" id="3.40.50.880">
    <property type="match status" value="1"/>
</dbReference>
<dbReference type="Pfam" id="PF02018">
    <property type="entry name" value="CBM_4_9"/>
    <property type="match status" value="1"/>
</dbReference>
<dbReference type="InterPro" id="IPR029062">
    <property type="entry name" value="Class_I_gatase-like"/>
</dbReference>
<dbReference type="GO" id="GO:0016052">
    <property type="term" value="P:carbohydrate catabolic process"/>
    <property type="evidence" value="ECO:0007669"/>
    <property type="project" value="InterPro"/>
</dbReference>
<dbReference type="SUPFAM" id="SSF52317">
    <property type="entry name" value="Class I glutamine amidotransferase-like"/>
    <property type="match status" value="1"/>
</dbReference>
<evidence type="ECO:0000313" key="12">
    <source>
        <dbReference type="Proteomes" id="UP000247476"/>
    </source>
</evidence>
<dbReference type="Proteomes" id="UP000247476">
    <property type="component" value="Unassembled WGS sequence"/>
</dbReference>
<evidence type="ECO:0000313" key="11">
    <source>
        <dbReference type="EMBL" id="PYI57476.1"/>
    </source>
</evidence>
<evidence type="ECO:0000259" key="9">
    <source>
        <dbReference type="Pfam" id="PF06452"/>
    </source>
</evidence>
<evidence type="ECO:0000259" key="7">
    <source>
        <dbReference type="Pfam" id="PF02018"/>
    </source>
</evidence>
<keyword evidence="2" id="KW-0479">Metal-binding</keyword>
<dbReference type="InterPro" id="IPR017853">
    <property type="entry name" value="GH"/>
</dbReference>
<dbReference type="InterPro" id="IPR003476">
    <property type="entry name" value="Glyco_hydro_42"/>
</dbReference>
<evidence type="ECO:0000256" key="4">
    <source>
        <dbReference type="ARBA" id="ARBA00022833"/>
    </source>
</evidence>
<evidence type="ECO:0000256" key="5">
    <source>
        <dbReference type="ARBA" id="ARBA00023295"/>
    </source>
</evidence>
<gene>
    <name evidence="11" type="ORF">DLM86_03310</name>
</gene>
<dbReference type="SUPFAM" id="SSF51445">
    <property type="entry name" value="(Trans)glycosidases"/>
    <property type="match status" value="1"/>
</dbReference>
<dbReference type="Pfam" id="PF02449">
    <property type="entry name" value="Glyco_hydro_42"/>
    <property type="match status" value="1"/>
</dbReference>
<feature type="domain" description="CBM-cenC" evidence="7">
    <location>
        <begin position="936"/>
        <end position="1039"/>
    </location>
</feature>
<evidence type="ECO:0000259" key="8">
    <source>
        <dbReference type="Pfam" id="PF02449"/>
    </source>
</evidence>
<feature type="domain" description="Carbohydrate-binding" evidence="9">
    <location>
        <begin position="507"/>
        <end position="648"/>
    </location>
</feature>
<dbReference type="Pfam" id="PF06452">
    <property type="entry name" value="CBM9_1"/>
    <property type="match status" value="1"/>
</dbReference>
<evidence type="ECO:0000259" key="10">
    <source>
        <dbReference type="Pfam" id="PF13290"/>
    </source>
</evidence>
<dbReference type="InterPro" id="IPR003305">
    <property type="entry name" value="CenC_carb-bd"/>
</dbReference>
<dbReference type="InterPro" id="IPR013529">
    <property type="entry name" value="Glyco_hydro_42_N"/>
</dbReference>